<dbReference type="GO" id="GO:0004867">
    <property type="term" value="F:serine-type endopeptidase inhibitor activity"/>
    <property type="evidence" value="ECO:0007669"/>
    <property type="project" value="UniProtKB-KW"/>
</dbReference>
<comment type="similarity">
    <text evidence="6">Belongs to the protease inhibitor I19 family.</text>
</comment>
<evidence type="ECO:0000256" key="5">
    <source>
        <dbReference type="ARBA" id="ARBA00023157"/>
    </source>
</evidence>
<dbReference type="EMBL" id="VTPC01025082">
    <property type="protein sequence ID" value="KAF2891702.1"/>
    <property type="molecule type" value="Genomic_DNA"/>
</dbReference>
<keyword evidence="2" id="KW-0964">Secreted</keyword>
<dbReference type="Pfam" id="PF05375">
    <property type="entry name" value="Pacifastin_I"/>
    <property type="match status" value="1"/>
</dbReference>
<keyword evidence="10" id="KW-1185">Reference proteome</keyword>
<dbReference type="SUPFAM" id="SSF57283">
    <property type="entry name" value="PMP inhibitors"/>
    <property type="match status" value="1"/>
</dbReference>
<dbReference type="Proteomes" id="UP000801492">
    <property type="component" value="Unassembled WGS sequence"/>
</dbReference>
<evidence type="ECO:0000259" key="8">
    <source>
        <dbReference type="Pfam" id="PF05375"/>
    </source>
</evidence>
<comment type="subcellular location">
    <subcellularLocation>
        <location evidence="1">Secreted</location>
    </subcellularLocation>
</comment>
<dbReference type="InterPro" id="IPR036201">
    <property type="entry name" value="Pacifastin_dom_sf"/>
</dbReference>
<name>A0A8K0G7Q9_IGNLU</name>
<dbReference type="AlphaFoldDB" id="A0A8K0G7Q9"/>
<dbReference type="GO" id="GO:0005576">
    <property type="term" value="C:extracellular region"/>
    <property type="evidence" value="ECO:0007669"/>
    <property type="project" value="UniProtKB-SubCell"/>
</dbReference>
<sequence length="103" mass="11426">MKAVIFLGIFLFAAVLAVNASDDEDDFKCTVGVNYKENRCNNCFCSPTHTLGCTLMACQSHQDPKLTNCARGTTWEEGCEKCWCTKQGTICTTDCGRVHNVKY</sequence>
<dbReference type="OrthoDB" id="6745212at2759"/>
<evidence type="ECO:0000313" key="9">
    <source>
        <dbReference type="EMBL" id="KAF2891702.1"/>
    </source>
</evidence>
<evidence type="ECO:0000256" key="3">
    <source>
        <dbReference type="ARBA" id="ARBA00022690"/>
    </source>
</evidence>
<evidence type="ECO:0000313" key="10">
    <source>
        <dbReference type="Proteomes" id="UP000801492"/>
    </source>
</evidence>
<evidence type="ECO:0000256" key="2">
    <source>
        <dbReference type="ARBA" id="ARBA00022525"/>
    </source>
</evidence>
<keyword evidence="3" id="KW-0646">Protease inhibitor</keyword>
<feature type="chain" id="PRO_5035450168" description="Pacifastin domain-containing protein" evidence="7">
    <location>
        <begin position="21"/>
        <end position="103"/>
    </location>
</feature>
<comment type="caution">
    <text evidence="9">The sequence shown here is derived from an EMBL/GenBank/DDBJ whole genome shotgun (WGS) entry which is preliminary data.</text>
</comment>
<evidence type="ECO:0000256" key="4">
    <source>
        <dbReference type="ARBA" id="ARBA00022900"/>
    </source>
</evidence>
<proteinExistence type="inferred from homology"/>
<feature type="signal peptide" evidence="7">
    <location>
        <begin position="1"/>
        <end position="20"/>
    </location>
</feature>
<evidence type="ECO:0000256" key="1">
    <source>
        <dbReference type="ARBA" id="ARBA00004613"/>
    </source>
</evidence>
<dbReference type="InterPro" id="IPR008037">
    <property type="entry name" value="Pacifastin_dom"/>
</dbReference>
<reference evidence="9" key="1">
    <citation type="submission" date="2019-08" db="EMBL/GenBank/DDBJ databases">
        <title>The genome of the North American firefly Photinus pyralis.</title>
        <authorList>
            <consortium name="Photinus pyralis genome working group"/>
            <person name="Fallon T.R."/>
            <person name="Sander Lower S.E."/>
            <person name="Weng J.-K."/>
        </authorList>
    </citation>
    <scope>NUCLEOTIDE SEQUENCE</scope>
    <source>
        <strain evidence="9">TRF0915ILg1</strain>
        <tissue evidence="9">Whole body</tissue>
    </source>
</reference>
<keyword evidence="7" id="KW-0732">Signal</keyword>
<evidence type="ECO:0000256" key="7">
    <source>
        <dbReference type="SAM" id="SignalP"/>
    </source>
</evidence>
<protein>
    <recommendedName>
        <fullName evidence="8">Pacifastin domain-containing protein</fullName>
    </recommendedName>
</protein>
<organism evidence="9 10">
    <name type="scientific">Ignelater luminosus</name>
    <name type="common">Cucubano</name>
    <name type="synonym">Pyrophorus luminosus</name>
    <dbReference type="NCBI Taxonomy" id="2038154"/>
    <lineage>
        <taxon>Eukaryota</taxon>
        <taxon>Metazoa</taxon>
        <taxon>Ecdysozoa</taxon>
        <taxon>Arthropoda</taxon>
        <taxon>Hexapoda</taxon>
        <taxon>Insecta</taxon>
        <taxon>Pterygota</taxon>
        <taxon>Neoptera</taxon>
        <taxon>Endopterygota</taxon>
        <taxon>Coleoptera</taxon>
        <taxon>Polyphaga</taxon>
        <taxon>Elateriformia</taxon>
        <taxon>Elateroidea</taxon>
        <taxon>Elateridae</taxon>
        <taxon>Agrypninae</taxon>
        <taxon>Pyrophorini</taxon>
        <taxon>Ignelater</taxon>
    </lineage>
</organism>
<accession>A0A8K0G7Q9</accession>
<keyword evidence="4" id="KW-0722">Serine protease inhibitor</keyword>
<keyword evidence="5" id="KW-1015">Disulfide bond</keyword>
<evidence type="ECO:0000256" key="6">
    <source>
        <dbReference type="ARBA" id="ARBA00029459"/>
    </source>
</evidence>
<feature type="domain" description="Pacifastin" evidence="8">
    <location>
        <begin position="28"/>
        <end position="63"/>
    </location>
</feature>
<gene>
    <name evidence="9" type="ORF">ILUMI_14471</name>
</gene>